<evidence type="ECO:0000313" key="2">
    <source>
        <dbReference type="Proteomes" id="UP000494040"/>
    </source>
</evidence>
<dbReference type="GO" id="GO:0097196">
    <property type="term" value="C:Shu complex"/>
    <property type="evidence" value="ECO:0007669"/>
    <property type="project" value="TreeGrafter"/>
</dbReference>
<dbReference type="AlphaFoldDB" id="A0A8I6RCL7"/>
<protein>
    <submittedName>
        <fullName evidence="1">Uncharacterized protein</fullName>
    </submittedName>
</protein>
<dbReference type="GO" id="GO:0000724">
    <property type="term" value="P:double-strand break repair via homologous recombination"/>
    <property type="evidence" value="ECO:0007669"/>
    <property type="project" value="TreeGrafter"/>
</dbReference>
<dbReference type="GeneID" id="106663346"/>
<dbReference type="KEGG" id="clec:106663346"/>
<dbReference type="PANTHER" id="PTHR28653:SF1">
    <property type="entry name" value="ATPASE SWSAP1"/>
    <property type="match status" value="1"/>
</dbReference>
<dbReference type="Proteomes" id="UP000494040">
    <property type="component" value="Unassembled WGS sequence"/>
</dbReference>
<dbReference type="EnsemblMetazoa" id="XM_014388137.2">
    <property type="protein sequence ID" value="XP_014243623.1"/>
    <property type="gene ID" value="LOC106663346"/>
</dbReference>
<keyword evidence="2" id="KW-1185">Reference proteome</keyword>
<accession>A0A8I6RCL7</accession>
<name>A0A8I6RCL7_CIMLE</name>
<evidence type="ECO:0000313" key="1">
    <source>
        <dbReference type="EnsemblMetazoa" id="XP_014243623.1"/>
    </source>
</evidence>
<dbReference type="RefSeq" id="XP_014243623.1">
    <property type="nucleotide sequence ID" value="XM_014388137.2"/>
</dbReference>
<sequence length="214" mass="24638">MSTSTNTFLKGGSSTLLCLKQDVKINQLSFNFQFAYQCSNYGFVSFIITKKVDHLPDLHRRPFSECPERLNRIFFKHCSTKEEIINWCNYIQEEGVKPSVILINEFDDFSGSNKFEPVEVSAALIDASNFLSEINRLNTCHLIISVKEESRFNSPPLWSLFNNIFLIEKSSEDIIANLVFPVKENSTQFKLYKGKDNSLEKAAAYNFLKINYTQ</sequence>
<reference evidence="1" key="1">
    <citation type="submission" date="2022-01" db="UniProtKB">
        <authorList>
            <consortium name="EnsemblMetazoa"/>
        </authorList>
    </citation>
    <scope>IDENTIFICATION</scope>
</reference>
<dbReference type="OMA" id="CHEVHNR"/>
<dbReference type="PANTHER" id="PTHR28653">
    <property type="match status" value="1"/>
</dbReference>
<dbReference type="GO" id="GO:0003697">
    <property type="term" value="F:single-stranded DNA binding"/>
    <property type="evidence" value="ECO:0007669"/>
    <property type="project" value="TreeGrafter"/>
</dbReference>
<organism evidence="1 2">
    <name type="scientific">Cimex lectularius</name>
    <name type="common">Bed bug</name>
    <name type="synonym">Acanthia lectularia</name>
    <dbReference type="NCBI Taxonomy" id="79782"/>
    <lineage>
        <taxon>Eukaryota</taxon>
        <taxon>Metazoa</taxon>
        <taxon>Ecdysozoa</taxon>
        <taxon>Arthropoda</taxon>
        <taxon>Hexapoda</taxon>
        <taxon>Insecta</taxon>
        <taxon>Pterygota</taxon>
        <taxon>Neoptera</taxon>
        <taxon>Paraneoptera</taxon>
        <taxon>Hemiptera</taxon>
        <taxon>Heteroptera</taxon>
        <taxon>Panheteroptera</taxon>
        <taxon>Cimicomorpha</taxon>
        <taxon>Cimicidae</taxon>
        <taxon>Cimex</taxon>
    </lineage>
</organism>
<proteinExistence type="predicted"/>